<dbReference type="EMBL" id="BAABGX010000001">
    <property type="protein sequence ID" value="GAA4302141.1"/>
    <property type="molecule type" value="Genomic_DNA"/>
</dbReference>
<organism evidence="1 2">
    <name type="scientific">Nibribacter koreensis</name>
    <dbReference type="NCBI Taxonomy" id="1084519"/>
    <lineage>
        <taxon>Bacteria</taxon>
        <taxon>Pseudomonadati</taxon>
        <taxon>Bacteroidota</taxon>
        <taxon>Cytophagia</taxon>
        <taxon>Cytophagales</taxon>
        <taxon>Hymenobacteraceae</taxon>
        <taxon>Nibribacter</taxon>
    </lineage>
</organism>
<dbReference type="PIRSF" id="PIRSF035170">
    <property type="entry name" value="HD_phosphohydro"/>
    <property type="match status" value="1"/>
</dbReference>
<proteinExistence type="predicted"/>
<dbReference type="SUPFAM" id="SSF109604">
    <property type="entry name" value="HD-domain/PDEase-like"/>
    <property type="match status" value="1"/>
</dbReference>
<comment type="caution">
    <text evidence="1">The sequence shown here is derived from an EMBL/GenBank/DDBJ whole genome shotgun (WGS) entry which is preliminary data.</text>
</comment>
<protein>
    <recommendedName>
        <fullName evidence="3">Metal-dependent HD superfamily phosphohydrolase</fullName>
    </recommendedName>
</protein>
<name>A0ABP8FF02_9BACT</name>
<accession>A0ABP8FF02</accession>
<keyword evidence="2" id="KW-1185">Reference proteome</keyword>
<dbReference type="PANTHER" id="PTHR21174">
    <property type="match status" value="1"/>
</dbReference>
<reference evidence="2" key="1">
    <citation type="journal article" date="2019" name="Int. J. Syst. Evol. Microbiol.">
        <title>The Global Catalogue of Microorganisms (GCM) 10K type strain sequencing project: providing services to taxonomists for standard genome sequencing and annotation.</title>
        <authorList>
            <consortium name="The Broad Institute Genomics Platform"/>
            <consortium name="The Broad Institute Genome Sequencing Center for Infectious Disease"/>
            <person name="Wu L."/>
            <person name="Ma J."/>
        </authorList>
    </citation>
    <scope>NUCLEOTIDE SEQUENCE [LARGE SCALE GENOMIC DNA]</scope>
    <source>
        <strain evidence="2">JCM 17917</strain>
    </source>
</reference>
<dbReference type="InterPro" id="IPR009218">
    <property type="entry name" value="HD_phosphohydro"/>
</dbReference>
<evidence type="ECO:0000313" key="2">
    <source>
        <dbReference type="Proteomes" id="UP001501844"/>
    </source>
</evidence>
<evidence type="ECO:0008006" key="3">
    <source>
        <dbReference type="Google" id="ProtNLM"/>
    </source>
</evidence>
<dbReference type="RefSeq" id="WP_345163994.1">
    <property type="nucleotide sequence ID" value="NZ_BAABGX010000001.1"/>
</dbReference>
<evidence type="ECO:0000313" key="1">
    <source>
        <dbReference type="EMBL" id="GAA4302141.1"/>
    </source>
</evidence>
<sequence length="204" mass="24518">MLKETFKELVTNYTDNASLPNELWVEIEKNYSGKKRHYHTLYHLQNLLEQLTTIKDQIQNWDTLLFTLYYHDIIYNPLKSDNEEKSAQLAETRMRQLTVSDEEIARCKQQILATKAHLTTLDHDTNLFTDADLSILGQPWETYALYYKNVRKEYSLYPDIIYNPGRKKVLNHFLTMDRIFKTDYFYNKFERQARQNLKTEMDLL</sequence>
<gene>
    <name evidence="1" type="ORF">GCM10023183_13770</name>
</gene>
<dbReference type="PANTHER" id="PTHR21174:SF0">
    <property type="entry name" value="HD PHOSPHOHYDROLASE FAMILY PROTEIN-RELATED"/>
    <property type="match status" value="1"/>
</dbReference>
<dbReference type="Gene3D" id="1.10.3210.10">
    <property type="entry name" value="Hypothetical protein af1432"/>
    <property type="match status" value="1"/>
</dbReference>
<dbReference type="Proteomes" id="UP001501844">
    <property type="component" value="Unassembled WGS sequence"/>
</dbReference>